<dbReference type="AlphaFoldDB" id="A0A8K0G5T6"/>
<keyword evidence="1" id="KW-1133">Transmembrane helix</keyword>
<evidence type="ECO:0000313" key="3">
    <source>
        <dbReference type="Proteomes" id="UP000801492"/>
    </source>
</evidence>
<dbReference type="EMBL" id="VTPC01008547">
    <property type="protein sequence ID" value="KAF2892725.1"/>
    <property type="molecule type" value="Genomic_DNA"/>
</dbReference>
<protein>
    <submittedName>
        <fullName evidence="2">Uncharacterized protein</fullName>
    </submittedName>
</protein>
<keyword evidence="1" id="KW-0812">Transmembrane</keyword>
<sequence length="358" mass="41239">MSLEVLRLMENGKIHDYSCFSNKGLIFSSEQNNQNDGFKFTSEEQRDLDRMLEIKFNSKKGEDFQVKCNDKKQSSFKFCSEIQPSLKKNSILCPKRKYSEVALSVFKNGAYFGSNLVFNILMWIIDFIINLCHNESIRDILMVILAISIEVFVMLVFSVSTILATVIVKIDEAFRKHRNESKNVSKRLLRDTDERPKISTIAKVKSRRSRKHSSKNSIEHIFSDNTTEIQIYKKLNTKSKTSFDSNKCSLPSVNDLGLEISECGFKRSAVKIKNISDYLPKHNETQTYGDSITNENNKTCLSQHCEDHKETEVKDDMEKEQNQKRLCPCKEEDKNAKSNSGILSFGINELNETFEVKQ</sequence>
<feature type="transmembrane region" description="Helical" evidence="1">
    <location>
        <begin position="109"/>
        <end position="129"/>
    </location>
</feature>
<dbReference type="Proteomes" id="UP000801492">
    <property type="component" value="Unassembled WGS sequence"/>
</dbReference>
<accession>A0A8K0G5T6</accession>
<comment type="caution">
    <text evidence="2">The sequence shown here is derived from an EMBL/GenBank/DDBJ whole genome shotgun (WGS) entry which is preliminary data.</text>
</comment>
<keyword evidence="1" id="KW-0472">Membrane</keyword>
<gene>
    <name evidence="2" type="ORF">ILUMI_13448</name>
</gene>
<reference evidence="2" key="1">
    <citation type="submission" date="2019-08" db="EMBL/GenBank/DDBJ databases">
        <title>The genome of the North American firefly Photinus pyralis.</title>
        <authorList>
            <consortium name="Photinus pyralis genome working group"/>
            <person name="Fallon T.R."/>
            <person name="Sander Lower S.E."/>
            <person name="Weng J.-K."/>
        </authorList>
    </citation>
    <scope>NUCLEOTIDE SEQUENCE</scope>
    <source>
        <strain evidence="2">TRF0915ILg1</strain>
        <tissue evidence="2">Whole body</tissue>
    </source>
</reference>
<feature type="transmembrane region" description="Helical" evidence="1">
    <location>
        <begin position="141"/>
        <end position="168"/>
    </location>
</feature>
<organism evidence="2 3">
    <name type="scientific">Ignelater luminosus</name>
    <name type="common">Cucubano</name>
    <name type="synonym">Pyrophorus luminosus</name>
    <dbReference type="NCBI Taxonomy" id="2038154"/>
    <lineage>
        <taxon>Eukaryota</taxon>
        <taxon>Metazoa</taxon>
        <taxon>Ecdysozoa</taxon>
        <taxon>Arthropoda</taxon>
        <taxon>Hexapoda</taxon>
        <taxon>Insecta</taxon>
        <taxon>Pterygota</taxon>
        <taxon>Neoptera</taxon>
        <taxon>Endopterygota</taxon>
        <taxon>Coleoptera</taxon>
        <taxon>Polyphaga</taxon>
        <taxon>Elateriformia</taxon>
        <taxon>Elateroidea</taxon>
        <taxon>Elateridae</taxon>
        <taxon>Agrypninae</taxon>
        <taxon>Pyrophorini</taxon>
        <taxon>Ignelater</taxon>
    </lineage>
</organism>
<name>A0A8K0G5T6_IGNLU</name>
<evidence type="ECO:0000256" key="1">
    <source>
        <dbReference type="SAM" id="Phobius"/>
    </source>
</evidence>
<evidence type="ECO:0000313" key="2">
    <source>
        <dbReference type="EMBL" id="KAF2892725.1"/>
    </source>
</evidence>
<dbReference type="OrthoDB" id="10621913at2759"/>
<proteinExistence type="predicted"/>
<keyword evidence="3" id="KW-1185">Reference proteome</keyword>